<feature type="transmembrane region" description="Helical" evidence="1">
    <location>
        <begin position="84"/>
        <end position="105"/>
    </location>
</feature>
<gene>
    <name evidence="2" type="ORF">BDD14_3686</name>
</gene>
<feature type="transmembrane region" description="Helical" evidence="1">
    <location>
        <begin position="126"/>
        <end position="145"/>
    </location>
</feature>
<protein>
    <submittedName>
        <fullName evidence="2">Uncharacterized protein</fullName>
    </submittedName>
</protein>
<dbReference type="AlphaFoldDB" id="A0A4Q7YYD6"/>
<organism evidence="2 3">
    <name type="scientific">Edaphobacter modestus</name>
    <dbReference type="NCBI Taxonomy" id="388466"/>
    <lineage>
        <taxon>Bacteria</taxon>
        <taxon>Pseudomonadati</taxon>
        <taxon>Acidobacteriota</taxon>
        <taxon>Terriglobia</taxon>
        <taxon>Terriglobales</taxon>
        <taxon>Acidobacteriaceae</taxon>
        <taxon>Edaphobacter</taxon>
    </lineage>
</organism>
<keyword evidence="1" id="KW-1133">Transmembrane helix</keyword>
<keyword evidence="1" id="KW-0472">Membrane</keyword>
<proteinExistence type="predicted"/>
<keyword evidence="1" id="KW-0812">Transmembrane</keyword>
<dbReference type="EMBL" id="SHKW01000001">
    <property type="protein sequence ID" value="RZU42139.1"/>
    <property type="molecule type" value="Genomic_DNA"/>
</dbReference>
<evidence type="ECO:0000313" key="3">
    <source>
        <dbReference type="Proteomes" id="UP000292958"/>
    </source>
</evidence>
<evidence type="ECO:0000256" key="1">
    <source>
        <dbReference type="SAM" id="Phobius"/>
    </source>
</evidence>
<dbReference type="Proteomes" id="UP000292958">
    <property type="component" value="Unassembled WGS sequence"/>
</dbReference>
<dbReference type="RefSeq" id="WP_130419937.1">
    <property type="nucleotide sequence ID" value="NZ_SHKW01000001.1"/>
</dbReference>
<comment type="caution">
    <text evidence="2">The sequence shown here is derived from an EMBL/GenBank/DDBJ whole genome shotgun (WGS) entry which is preliminary data.</text>
</comment>
<name>A0A4Q7YYD6_9BACT</name>
<reference evidence="2 3" key="1">
    <citation type="submission" date="2019-02" db="EMBL/GenBank/DDBJ databases">
        <title>Genomic Encyclopedia of Archaeal and Bacterial Type Strains, Phase II (KMG-II): from individual species to whole genera.</title>
        <authorList>
            <person name="Goeker M."/>
        </authorList>
    </citation>
    <scope>NUCLEOTIDE SEQUENCE [LARGE SCALE GENOMIC DNA]</scope>
    <source>
        <strain evidence="2 3">DSM 18101</strain>
    </source>
</reference>
<dbReference type="OrthoDB" id="120954at2"/>
<evidence type="ECO:0000313" key="2">
    <source>
        <dbReference type="EMBL" id="RZU42139.1"/>
    </source>
</evidence>
<accession>A0A4Q7YYD6</accession>
<sequence>MAEDFRLSSAVQVFPCPNCNETINTSMQQCTFCSAPIDPAAAQQAAEKTAKISQACSDASYLKIMAGCALTFFISRFFPFLSLVGIVGFAFLEIAIPVMTIRWWLKYRSIKTDDPNFVQAKLSASYVGGGALLFLLFVLTGRVVIHAMGFEFHGQ</sequence>
<feature type="transmembrane region" description="Helical" evidence="1">
    <location>
        <begin position="61"/>
        <end position="78"/>
    </location>
</feature>
<keyword evidence="3" id="KW-1185">Reference proteome</keyword>